<sequence>MSNARMVHQQRPVILRPCRSRISVPANPITFHIGNYMKQLVAGHL</sequence>
<gene>
    <name evidence="1" type="ORF">KC19_8G037700</name>
</gene>
<proteinExistence type="predicted"/>
<evidence type="ECO:0000313" key="2">
    <source>
        <dbReference type="Proteomes" id="UP000822688"/>
    </source>
</evidence>
<dbReference type="EMBL" id="CM026429">
    <property type="protein sequence ID" value="KAG0563515.1"/>
    <property type="molecule type" value="Genomic_DNA"/>
</dbReference>
<comment type="caution">
    <text evidence="1">The sequence shown here is derived from an EMBL/GenBank/DDBJ whole genome shotgun (WGS) entry which is preliminary data.</text>
</comment>
<reference evidence="1" key="1">
    <citation type="submission" date="2020-06" db="EMBL/GenBank/DDBJ databases">
        <title>WGS assembly of Ceratodon purpureus strain R40.</title>
        <authorList>
            <person name="Carey S.B."/>
            <person name="Jenkins J."/>
            <person name="Shu S."/>
            <person name="Lovell J.T."/>
            <person name="Sreedasyam A."/>
            <person name="Maumus F."/>
            <person name="Tiley G.P."/>
            <person name="Fernandez-Pozo N."/>
            <person name="Barry K."/>
            <person name="Chen C."/>
            <person name="Wang M."/>
            <person name="Lipzen A."/>
            <person name="Daum C."/>
            <person name="Saski C.A."/>
            <person name="Payton A.C."/>
            <person name="Mcbreen J.C."/>
            <person name="Conrad R.E."/>
            <person name="Kollar L.M."/>
            <person name="Olsson S."/>
            <person name="Huttunen S."/>
            <person name="Landis J.B."/>
            <person name="Wickett N.J."/>
            <person name="Johnson M.G."/>
            <person name="Rensing S.A."/>
            <person name="Grimwood J."/>
            <person name="Schmutz J."/>
            <person name="Mcdaniel S.F."/>
        </authorList>
    </citation>
    <scope>NUCLEOTIDE SEQUENCE</scope>
    <source>
        <strain evidence="1">R40</strain>
    </source>
</reference>
<evidence type="ECO:0000313" key="1">
    <source>
        <dbReference type="EMBL" id="KAG0563515.1"/>
    </source>
</evidence>
<dbReference type="Proteomes" id="UP000822688">
    <property type="component" value="Chromosome 8"/>
</dbReference>
<protein>
    <submittedName>
        <fullName evidence="1">Uncharacterized protein</fullName>
    </submittedName>
</protein>
<keyword evidence="2" id="KW-1185">Reference proteome</keyword>
<dbReference type="AlphaFoldDB" id="A0A8T0GYI7"/>
<name>A0A8T0GYI7_CERPU</name>
<accession>A0A8T0GYI7</accession>
<organism evidence="1 2">
    <name type="scientific">Ceratodon purpureus</name>
    <name type="common">Fire moss</name>
    <name type="synonym">Dicranum purpureum</name>
    <dbReference type="NCBI Taxonomy" id="3225"/>
    <lineage>
        <taxon>Eukaryota</taxon>
        <taxon>Viridiplantae</taxon>
        <taxon>Streptophyta</taxon>
        <taxon>Embryophyta</taxon>
        <taxon>Bryophyta</taxon>
        <taxon>Bryophytina</taxon>
        <taxon>Bryopsida</taxon>
        <taxon>Dicranidae</taxon>
        <taxon>Pseudoditrichales</taxon>
        <taxon>Ditrichaceae</taxon>
        <taxon>Ceratodon</taxon>
    </lineage>
</organism>